<dbReference type="Proteomes" id="UP000308886">
    <property type="component" value="Unassembled WGS sequence"/>
</dbReference>
<evidence type="ECO:0000313" key="2">
    <source>
        <dbReference type="Proteomes" id="UP000308886"/>
    </source>
</evidence>
<keyword evidence="1" id="KW-0808">Transferase</keyword>
<organism evidence="1 2">
    <name type="scientific">Palleniella muris</name>
    <dbReference type="NCBI Taxonomy" id="3038145"/>
    <lineage>
        <taxon>Bacteria</taxon>
        <taxon>Pseudomonadati</taxon>
        <taxon>Bacteroidota</taxon>
        <taxon>Bacteroidia</taxon>
        <taxon>Bacteroidales</taxon>
        <taxon>Prevotellaceae</taxon>
        <taxon>Palleniella</taxon>
    </lineage>
</organism>
<dbReference type="EC" id="2.4.1.227" evidence="1"/>
<evidence type="ECO:0000313" key="1">
    <source>
        <dbReference type="EMBL" id="TGX84136.1"/>
    </source>
</evidence>
<protein>
    <submittedName>
        <fullName evidence="1">Undecaprenyldiphospho-muramoylpentapeptide beta-N-acetylglucosaminyltransferase</fullName>
        <ecNumber evidence="1">2.4.1.227</ecNumber>
    </submittedName>
</protein>
<accession>A0AC61QTV7</accession>
<gene>
    <name evidence="1" type="primary">murG</name>
    <name evidence="1" type="ORF">E5358_00410</name>
</gene>
<reference evidence="1" key="1">
    <citation type="submission" date="2019-04" db="EMBL/GenBank/DDBJ databases">
        <title>Microbes associate with the intestines of laboratory mice.</title>
        <authorList>
            <person name="Navarre W."/>
            <person name="Wong E."/>
            <person name="Huang K."/>
            <person name="Tropini C."/>
            <person name="Ng K."/>
            <person name="Yu B."/>
        </authorList>
    </citation>
    <scope>NUCLEOTIDE SEQUENCE</scope>
    <source>
        <strain evidence="1">NM73_A23</strain>
    </source>
</reference>
<keyword evidence="1" id="KW-0328">Glycosyltransferase</keyword>
<keyword evidence="2" id="KW-1185">Reference proteome</keyword>
<dbReference type="EMBL" id="SRZC01000001">
    <property type="protein sequence ID" value="TGX84136.1"/>
    <property type="molecule type" value="Genomic_DNA"/>
</dbReference>
<sequence>MRIIVSGGGTGGHIFPAVSIANAIKALRPDTEILFVGANGRMEMERVPQAGYKIVGLPVRGLIRPLWSPRNVGVMLDFLKSRSQVKKVIREFNPQAVVGVGGYASSPTLNAAHSMGIPCIVQEQNSYAGVTNKSLAKKAVKICVAYQGMERFFPKERIVLTGNPVRQALLECKASREEARKAFGLEPDRPTVLVIGGSLGARTINDSIAQGIGEFENAGIQVLWQTGKFYAEECRQKAEASGTRLVHPQAFISDMAMAYRAADVVISRAGASSISELCLLGKAAVLVPSPNVAEDHQTKNACALSDKQAAVFCADKDARRELVRETIALVNSPERISALEREAAKLAFRDSAEVIAKIVIEQAEKK</sequence>
<proteinExistence type="predicted"/>
<name>A0AC61QTV7_9BACT</name>
<comment type="caution">
    <text evidence="1">The sequence shown here is derived from an EMBL/GenBank/DDBJ whole genome shotgun (WGS) entry which is preliminary data.</text>
</comment>